<dbReference type="AlphaFoldDB" id="A0A7S0TDQ7"/>
<dbReference type="Pfam" id="PF00085">
    <property type="entry name" value="Thioredoxin"/>
    <property type="match status" value="1"/>
</dbReference>
<sequence length="196" mass="21986">MTLTRITLRAVLLYLWVFLFCKSSPQSGQGSGVQAWRAKDSYASRISSSPLKVPSQMLLVRGGDIVYLRSIEETEEVVAENANHDDQLVVIYFSANNCPPCKKVGPLFEELSIEFEEFGDKMVFCKVNVDENPVTASKYQVTGWPTFLFLKKGEKIMEIVGGNLAEATLYDWVKLMAPKEEKKEGGEEGEQDEETS</sequence>
<protein>
    <recommendedName>
        <fullName evidence="2">Thioredoxin domain-containing protein</fullName>
    </recommendedName>
</protein>
<organism evidence="3">
    <name type="scientific">Pseudo-nitzschia delicatissima</name>
    <dbReference type="NCBI Taxonomy" id="44447"/>
    <lineage>
        <taxon>Eukaryota</taxon>
        <taxon>Sar</taxon>
        <taxon>Stramenopiles</taxon>
        <taxon>Ochrophyta</taxon>
        <taxon>Bacillariophyta</taxon>
        <taxon>Bacillariophyceae</taxon>
        <taxon>Bacillariophycidae</taxon>
        <taxon>Bacillariales</taxon>
        <taxon>Bacillariaceae</taxon>
        <taxon>Pseudo-nitzschia</taxon>
    </lineage>
</organism>
<dbReference type="PANTHER" id="PTHR10438">
    <property type="entry name" value="THIOREDOXIN"/>
    <property type="match status" value="1"/>
</dbReference>
<feature type="chain" id="PRO_5030604664" description="Thioredoxin domain-containing protein" evidence="1">
    <location>
        <begin position="24"/>
        <end position="196"/>
    </location>
</feature>
<name>A0A7S0TDQ7_9STRA</name>
<dbReference type="PROSITE" id="PS51352">
    <property type="entry name" value="THIOREDOXIN_2"/>
    <property type="match status" value="1"/>
</dbReference>
<feature type="signal peptide" evidence="1">
    <location>
        <begin position="1"/>
        <end position="23"/>
    </location>
</feature>
<dbReference type="InterPro" id="IPR050620">
    <property type="entry name" value="Thioredoxin_H-type-like"/>
</dbReference>
<evidence type="ECO:0000259" key="2">
    <source>
        <dbReference type="PROSITE" id="PS51352"/>
    </source>
</evidence>
<accession>A0A7S0TDQ7</accession>
<keyword evidence="1" id="KW-0732">Signal</keyword>
<dbReference type="EMBL" id="HBFG01001994">
    <property type="protein sequence ID" value="CAD8730014.1"/>
    <property type="molecule type" value="Transcribed_RNA"/>
</dbReference>
<dbReference type="CDD" id="cd02947">
    <property type="entry name" value="TRX_family"/>
    <property type="match status" value="1"/>
</dbReference>
<evidence type="ECO:0000256" key="1">
    <source>
        <dbReference type="SAM" id="SignalP"/>
    </source>
</evidence>
<dbReference type="InterPro" id="IPR017937">
    <property type="entry name" value="Thioredoxin_CS"/>
</dbReference>
<proteinExistence type="predicted"/>
<evidence type="ECO:0000313" key="3">
    <source>
        <dbReference type="EMBL" id="CAD8730014.1"/>
    </source>
</evidence>
<reference evidence="3" key="1">
    <citation type="submission" date="2021-01" db="EMBL/GenBank/DDBJ databases">
        <authorList>
            <person name="Corre E."/>
            <person name="Pelletier E."/>
            <person name="Niang G."/>
            <person name="Scheremetjew M."/>
            <person name="Finn R."/>
            <person name="Kale V."/>
            <person name="Holt S."/>
            <person name="Cochrane G."/>
            <person name="Meng A."/>
            <person name="Brown T."/>
            <person name="Cohen L."/>
        </authorList>
    </citation>
    <scope>NUCLEOTIDE SEQUENCE</scope>
    <source>
        <strain evidence="3">B596</strain>
    </source>
</reference>
<dbReference type="InterPro" id="IPR036249">
    <property type="entry name" value="Thioredoxin-like_sf"/>
</dbReference>
<dbReference type="SUPFAM" id="SSF52833">
    <property type="entry name" value="Thioredoxin-like"/>
    <property type="match status" value="1"/>
</dbReference>
<dbReference type="Gene3D" id="3.40.30.10">
    <property type="entry name" value="Glutaredoxin"/>
    <property type="match status" value="1"/>
</dbReference>
<feature type="domain" description="Thioredoxin" evidence="2">
    <location>
        <begin position="47"/>
        <end position="178"/>
    </location>
</feature>
<gene>
    <name evidence="3" type="ORF">PDEL0327_LOCUS1507</name>
</gene>
<dbReference type="PROSITE" id="PS00194">
    <property type="entry name" value="THIOREDOXIN_1"/>
    <property type="match status" value="1"/>
</dbReference>
<dbReference type="PANTHER" id="PTHR10438:SF468">
    <property type="entry name" value="THIOREDOXIN-1-RELATED"/>
    <property type="match status" value="1"/>
</dbReference>
<dbReference type="InterPro" id="IPR013766">
    <property type="entry name" value="Thioredoxin_domain"/>
</dbReference>